<accession>A0A4C1ZRN2</accession>
<proteinExistence type="predicted"/>
<feature type="region of interest" description="Disordered" evidence="1">
    <location>
        <begin position="123"/>
        <end position="149"/>
    </location>
</feature>
<dbReference type="EMBL" id="BGZK01002030">
    <property type="protein sequence ID" value="GBP89794.1"/>
    <property type="molecule type" value="Genomic_DNA"/>
</dbReference>
<comment type="caution">
    <text evidence="2">The sequence shown here is derived from an EMBL/GenBank/DDBJ whole genome shotgun (WGS) entry which is preliminary data.</text>
</comment>
<evidence type="ECO:0000313" key="3">
    <source>
        <dbReference type="Proteomes" id="UP000299102"/>
    </source>
</evidence>
<keyword evidence="3" id="KW-1185">Reference proteome</keyword>
<protein>
    <submittedName>
        <fullName evidence="2">Uncharacterized protein</fullName>
    </submittedName>
</protein>
<dbReference type="AlphaFoldDB" id="A0A4C1ZRN2"/>
<name>A0A4C1ZRN2_EUMVA</name>
<sequence>MHTISDTCTNDTSTLLKLLYFHPTEEPQKFTAVRRTTKNKNFTINDCDVLPLNPRPRPGGALLGRRETPLGKFNGTDFPHGWNSRLTRAPRRNGPCSRTGRVERQRIRKNVATLKITVGNRLNLTAGRHARVPPPPRARRSYDTPPNKP</sequence>
<feature type="region of interest" description="Disordered" evidence="1">
    <location>
        <begin position="58"/>
        <end position="100"/>
    </location>
</feature>
<reference evidence="2 3" key="1">
    <citation type="journal article" date="2019" name="Commun. Biol.">
        <title>The bagworm genome reveals a unique fibroin gene that provides high tensile strength.</title>
        <authorList>
            <person name="Kono N."/>
            <person name="Nakamura H."/>
            <person name="Ohtoshi R."/>
            <person name="Tomita M."/>
            <person name="Numata K."/>
            <person name="Arakawa K."/>
        </authorList>
    </citation>
    <scope>NUCLEOTIDE SEQUENCE [LARGE SCALE GENOMIC DNA]</scope>
</reference>
<organism evidence="2 3">
    <name type="scientific">Eumeta variegata</name>
    <name type="common">Bagworm moth</name>
    <name type="synonym">Eumeta japonica</name>
    <dbReference type="NCBI Taxonomy" id="151549"/>
    <lineage>
        <taxon>Eukaryota</taxon>
        <taxon>Metazoa</taxon>
        <taxon>Ecdysozoa</taxon>
        <taxon>Arthropoda</taxon>
        <taxon>Hexapoda</taxon>
        <taxon>Insecta</taxon>
        <taxon>Pterygota</taxon>
        <taxon>Neoptera</taxon>
        <taxon>Endopterygota</taxon>
        <taxon>Lepidoptera</taxon>
        <taxon>Glossata</taxon>
        <taxon>Ditrysia</taxon>
        <taxon>Tineoidea</taxon>
        <taxon>Psychidae</taxon>
        <taxon>Oiketicinae</taxon>
        <taxon>Eumeta</taxon>
    </lineage>
</organism>
<dbReference type="Proteomes" id="UP000299102">
    <property type="component" value="Unassembled WGS sequence"/>
</dbReference>
<gene>
    <name evidence="2" type="ORF">EVAR_67606_1</name>
</gene>
<evidence type="ECO:0000256" key="1">
    <source>
        <dbReference type="SAM" id="MobiDB-lite"/>
    </source>
</evidence>
<evidence type="ECO:0000313" key="2">
    <source>
        <dbReference type="EMBL" id="GBP89794.1"/>
    </source>
</evidence>